<gene>
    <name evidence="1" type="ORF">DPMN_130193</name>
</gene>
<evidence type="ECO:0000313" key="2">
    <source>
        <dbReference type="Proteomes" id="UP000828390"/>
    </source>
</evidence>
<evidence type="ECO:0000313" key="1">
    <source>
        <dbReference type="EMBL" id="KAH3828240.1"/>
    </source>
</evidence>
<dbReference type="Proteomes" id="UP000828390">
    <property type="component" value="Unassembled WGS sequence"/>
</dbReference>
<protein>
    <submittedName>
        <fullName evidence="1">Uncharacterized protein</fullName>
    </submittedName>
</protein>
<name>A0A9D4H673_DREPO</name>
<dbReference type="AlphaFoldDB" id="A0A9D4H673"/>
<proteinExistence type="predicted"/>
<dbReference type="EMBL" id="JAIWYP010000005">
    <property type="protein sequence ID" value="KAH3828240.1"/>
    <property type="molecule type" value="Genomic_DNA"/>
</dbReference>
<reference evidence="1" key="2">
    <citation type="submission" date="2020-11" db="EMBL/GenBank/DDBJ databases">
        <authorList>
            <person name="McCartney M.A."/>
            <person name="Auch B."/>
            <person name="Kono T."/>
            <person name="Mallez S."/>
            <person name="Becker A."/>
            <person name="Gohl D.M."/>
            <person name="Silverstein K.A.T."/>
            <person name="Koren S."/>
            <person name="Bechman K.B."/>
            <person name="Herman A."/>
            <person name="Abrahante J.E."/>
            <person name="Garbe J."/>
        </authorList>
    </citation>
    <scope>NUCLEOTIDE SEQUENCE</scope>
    <source>
        <strain evidence="1">Duluth1</strain>
        <tissue evidence="1">Whole animal</tissue>
    </source>
</reference>
<sequence length="106" mass="12183">MDYSADEDLTVETIIESGVKKYFPEGKSQLGSLKDMDLSLGSFAGENLDRFTNTEGNACSFQEYLKSHGLFSSQYHLYIRTKPKQQTSSWKINKQLDIWMRGMKKN</sequence>
<comment type="caution">
    <text evidence="1">The sequence shown here is derived from an EMBL/GenBank/DDBJ whole genome shotgun (WGS) entry which is preliminary data.</text>
</comment>
<accession>A0A9D4H673</accession>
<keyword evidence="2" id="KW-1185">Reference proteome</keyword>
<organism evidence="1 2">
    <name type="scientific">Dreissena polymorpha</name>
    <name type="common">Zebra mussel</name>
    <name type="synonym">Mytilus polymorpha</name>
    <dbReference type="NCBI Taxonomy" id="45954"/>
    <lineage>
        <taxon>Eukaryota</taxon>
        <taxon>Metazoa</taxon>
        <taxon>Spiralia</taxon>
        <taxon>Lophotrochozoa</taxon>
        <taxon>Mollusca</taxon>
        <taxon>Bivalvia</taxon>
        <taxon>Autobranchia</taxon>
        <taxon>Heteroconchia</taxon>
        <taxon>Euheterodonta</taxon>
        <taxon>Imparidentia</taxon>
        <taxon>Neoheterodontei</taxon>
        <taxon>Myida</taxon>
        <taxon>Dreissenoidea</taxon>
        <taxon>Dreissenidae</taxon>
        <taxon>Dreissena</taxon>
    </lineage>
</organism>
<reference evidence="1" key="1">
    <citation type="journal article" date="2019" name="bioRxiv">
        <title>The Genome of the Zebra Mussel, Dreissena polymorpha: A Resource for Invasive Species Research.</title>
        <authorList>
            <person name="McCartney M.A."/>
            <person name="Auch B."/>
            <person name="Kono T."/>
            <person name="Mallez S."/>
            <person name="Zhang Y."/>
            <person name="Obille A."/>
            <person name="Becker A."/>
            <person name="Abrahante J.E."/>
            <person name="Garbe J."/>
            <person name="Badalamenti J.P."/>
            <person name="Herman A."/>
            <person name="Mangelson H."/>
            <person name="Liachko I."/>
            <person name="Sullivan S."/>
            <person name="Sone E.D."/>
            <person name="Koren S."/>
            <person name="Silverstein K.A.T."/>
            <person name="Beckman K.B."/>
            <person name="Gohl D.M."/>
        </authorList>
    </citation>
    <scope>NUCLEOTIDE SEQUENCE</scope>
    <source>
        <strain evidence="1">Duluth1</strain>
        <tissue evidence="1">Whole animal</tissue>
    </source>
</reference>